<proteinExistence type="predicted"/>
<name>A0A645IZR4_9ZZZZ</name>
<dbReference type="AlphaFoldDB" id="A0A645IZR4"/>
<comment type="caution">
    <text evidence="1">The sequence shown here is derived from an EMBL/GenBank/DDBJ whole genome shotgun (WGS) entry which is preliminary data.</text>
</comment>
<accession>A0A645IZR4</accession>
<dbReference type="EMBL" id="VSSQ01126679">
    <property type="protein sequence ID" value="MPN56400.1"/>
    <property type="molecule type" value="Genomic_DNA"/>
</dbReference>
<gene>
    <name evidence="1" type="ORF">SDC9_204088</name>
</gene>
<protein>
    <submittedName>
        <fullName evidence="1">Uncharacterized protein</fullName>
    </submittedName>
</protein>
<evidence type="ECO:0000313" key="1">
    <source>
        <dbReference type="EMBL" id="MPN56400.1"/>
    </source>
</evidence>
<sequence length="72" mass="8063">MVENKISAITLLCFTASRAVEFNSTILDNPFSGDYVFTVSTPAGKIFTVENHDITIFISLKLRQVNLWPVNN</sequence>
<organism evidence="1">
    <name type="scientific">bioreactor metagenome</name>
    <dbReference type="NCBI Taxonomy" id="1076179"/>
    <lineage>
        <taxon>unclassified sequences</taxon>
        <taxon>metagenomes</taxon>
        <taxon>ecological metagenomes</taxon>
    </lineage>
</organism>
<reference evidence="1" key="1">
    <citation type="submission" date="2019-08" db="EMBL/GenBank/DDBJ databases">
        <authorList>
            <person name="Kucharzyk K."/>
            <person name="Murdoch R.W."/>
            <person name="Higgins S."/>
            <person name="Loffler F."/>
        </authorList>
    </citation>
    <scope>NUCLEOTIDE SEQUENCE</scope>
</reference>